<keyword evidence="5 8" id="KW-0255">Endonuclease</keyword>
<dbReference type="SUPFAM" id="SSF56281">
    <property type="entry name" value="Metallo-hydrolase/oxidoreductase"/>
    <property type="match status" value="1"/>
</dbReference>
<dbReference type="InterPro" id="IPR001279">
    <property type="entry name" value="Metallo-B-lactamas"/>
</dbReference>
<feature type="binding site" evidence="8">
    <location>
        <position position="61"/>
    </location>
    <ligand>
        <name>Zn(2+)</name>
        <dbReference type="ChEBI" id="CHEBI:29105"/>
        <label>1</label>
        <note>catalytic</note>
    </ligand>
</feature>
<feature type="binding site" evidence="8">
    <location>
        <position position="207"/>
    </location>
    <ligand>
        <name>Zn(2+)</name>
        <dbReference type="ChEBI" id="CHEBI:29105"/>
        <label>1</label>
        <note>catalytic</note>
    </ligand>
</feature>
<dbReference type="AlphaFoldDB" id="A0A1G6VHV5"/>
<keyword evidence="11" id="KW-1185">Reference proteome</keyword>
<evidence type="ECO:0000313" key="10">
    <source>
        <dbReference type="EMBL" id="SDD53212.1"/>
    </source>
</evidence>
<dbReference type="NCBIfam" id="NF000801">
    <property type="entry name" value="PRK00055.1-3"/>
    <property type="match status" value="1"/>
</dbReference>
<reference evidence="10 11" key="1">
    <citation type="submission" date="2016-10" db="EMBL/GenBank/DDBJ databases">
        <authorList>
            <person name="de Groot N.N."/>
        </authorList>
    </citation>
    <scope>NUCLEOTIDE SEQUENCE [LARGE SCALE GENOMIC DNA]</scope>
    <source>
        <strain evidence="10 11">DSM 20475</strain>
    </source>
</reference>
<dbReference type="Gene3D" id="3.60.15.10">
    <property type="entry name" value="Ribonuclease Z/Hydroxyacylglutathione hydrolase-like"/>
    <property type="match status" value="1"/>
</dbReference>
<sequence>MIDVCLLGTGGMLPLPKRFLTALLVRVEGRSVLIDCGEATQVTLHRTNFSPVTIDHILFTHFHGDHCSGLPGLLMTIANSGRTAPLHLWGLPGLEKVVRGLTVICEYLPFKLVLHELPADQGEGFEAAGLQWQTCPVKHRVPCLAYSAYLPRIGRFDAQRAKALGIPVTYWSRLQNGEEVVVDGQSFQPSDVLGPERRGLRVTYATDCRPSDQLTDLARGSDLLIAEGLYGDPAKQADAKSKGHMVFHEAAHLAKAAGVDDLWLTHYSPAMLDPKEFLPATRNIFPQTQVGFDRKMTTLRFKEEV</sequence>
<protein>
    <recommendedName>
        <fullName evidence="8">Ribonuclease Z</fullName>
        <shortName evidence="8">RNase Z</shortName>
        <ecNumber evidence="8">3.1.26.11</ecNumber>
    </recommendedName>
    <alternativeName>
        <fullName evidence="8">tRNA 3 endonuclease</fullName>
    </alternativeName>
    <alternativeName>
        <fullName evidence="8">tRNase Z</fullName>
    </alternativeName>
</protein>
<dbReference type="RefSeq" id="WP_091791509.1">
    <property type="nucleotide sequence ID" value="NZ_FNAF01000004.1"/>
</dbReference>
<name>A0A1G6VHV5_PEPNI</name>
<keyword evidence="3 8" id="KW-0540">Nuclease</keyword>
<evidence type="ECO:0000256" key="1">
    <source>
        <dbReference type="ARBA" id="ARBA00011738"/>
    </source>
</evidence>
<organism evidence="10 11">
    <name type="scientific">Peptococcus niger</name>
    <dbReference type="NCBI Taxonomy" id="2741"/>
    <lineage>
        <taxon>Bacteria</taxon>
        <taxon>Bacillati</taxon>
        <taxon>Bacillota</taxon>
        <taxon>Clostridia</taxon>
        <taxon>Eubacteriales</taxon>
        <taxon>Peptococcaceae</taxon>
        <taxon>Peptococcus</taxon>
    </lineage>
</organism>
<evidence type="ECO:0000313" key="11">
    <source>
        <dbReference type="Proteomes" id="UP000198995"/>
    </source>
</evidence>
<dbReference type="OrthoDB" id="9800940at2"/>
<dbReference type="CDD" id="cd07717">
    <property type="entry name" value="RNaseZ_ZiPD-like_MBL-fold"/>
    <property type="match status" value="1"/>
</dbReference>
<evidence type="ECO:0000256" key="8">
    <source>
        <dbReference type="HAMAP-Rule" id="MF_01818"/>
    </source>
</evidence>
<dbReference type="GO" id="GO:0008270">
    <property type="term" value="F:zinc ion binding"/>
    <property type="evidence" value="ECO:0007669"/>
    <property type="project" value="UniProtKB-UniRule"/>
</dbReference>
<evidence type="ECO:0000256" key="3">
    <source>
        <dbReference type="ARBA" id="ARBA00022722"/>
    </source>
</evidence>
<dbReference type="InterPro" id="IPR013471">
    <property type="entry name" value="RNase_Z/BN"/>
</dbReference>
<keyword evidence="4 8" id="KW-0479">Metal-binding</keyword>
<comment type="subunit">
    <text evidence="1 8">Homodimer.</text>
</comment>
<feature type="active site" description="Proton acceptor" evidence="8">
    <location>
        <position position="65"/>
    </location>
</feature>
<dbReference type="EMBL" id="FNAF01000004">
    <property type="protein sequence ID" value="SDD53212.1"/>
    <property type="molecule type" value="Genomic_DNA"/>
</dbReference>
<feature type="binding site" evidence="8">
    <location>
        <position position="139"/>
    </location>
    <ligand>
        <name>Zn(2+)</name>
        <dbReference type="ChEBI" id="CHEBI:29105"/>
        <label>1</label>
        <note>catalytic</note>
    </ligand>
</feature>
<proteinExistence type="inferred from homology"/>
<keyword evidence="7 8" id="KW-0862">Zinc</keyword>
<accession>A0A1G6VHV5</accession>
<comment type="similarity">
    <text evidence="8">Belongs to the RNase Z family.</text>
</comment>
<dbReference type="Proteomes" id="UP000198995">
    <property type="component" value="Unassembled WGS sequence"/>
</dbReference>
<comment type="function">
    <text evidence="8">Zinc phosphodiesterase, which displays some tRNA 3'-processing endonuclease activity. Probably involved in tRNA maturation, by removing a 3'-trailer from precursor tRNA.</text>
</comment>
<dbReference type="InterPro" id="IPR036866">
    <property type="entry name" value="RibonucZ/Hydroxyglut_hydro"/>
</dbReference>
<dbReference type="Pfam" id="PF12706">
    <property type="entry name" value="Lactamase_B_2"/>
    <property type="match status" value="1"/>
</dbReference>
<evidence type="ECO:0000256" key="2">
    <source>
        <dbReference type="ARBA" id="ARBA00022694"/>
    </source>
</evidence>
<dbReference type="PANTHER" id="PTHR46018">
    <property type="entry name" value="ZINC PHOSPHODIESTERASE ELAC PROTEIN 1"/>
    <property type="match status" value="1"/>
</dbReference>
<dbReference type="Pfam" id="PF23023">
    <property type="entry name" value="Anti-Pycsar_Apyc1"/>
    <property type="match status" value="1"/>
</dbReference>
<dbReference type="HAMAP" id="MF_01818">
    <property type="entry name" value="RNase_Z_BN"/>
    <property type="match status" value="1"/>
</dbReference>
<feature type="binding site" evidence="8">
    <location>
        <position position="207"/>
    </location>
    <ligand>
        <name>Zn(2+)</name>
        <dbReference type="ChEBI" id="CHEBI:29105"/>
        <label>2</label>
        <note>catalytic</note>
    </ligand>
</feature>
<feature type="binding site" evidence="8">
    <location>
        <position position="266"/>
    </location>
    <ligand>
        <name>Zn(2+)</name>
        <dbReference type="ChEBI" id="CHEBI:29105"/>
        <label>2</label>
        <note>catalytic</note>
    </ligand>
</feature>
<dbReference type="PANTHER" id="PTHR46018:SF2">
    <property type="entry name" value="ZINC PHOSPHODIESTERASE ELAC PROTEIN 1"/>
    <property type="match status" value="1"/>
</dbReference>
<feature type="binding site" evidence="8">
    <location>
        <position position="63"/>
    </location>
    <ligand>
        <name>Zn(2+)</name>
        <dbReference type="ChEBI" id="CHEBI:29105"/>
        <label>1</label>
        <note>catalytic</note>
    </ligand>
</feature>
<dbReference type="EC" id="3.1.26.11" evidence="8"/>
<gene>
    <name evidence="8" type="primary">rnz</name>
    <name evidence="10" type="ORF">SAMN04489866_10443</name>
</gene>
<comment type="cofactor">
    <cofactor evidence="8">
        <name>Zn(2+)</name>
        <dbReference type="ChEBI" id="CHEBI:29105"/>
    </cofactor>
    <text evidence="8">Binds 2 Zn(2+) ions.</text>
</comment>
<feature type="binding site" evidence="8">
    <location>
        <position position="65"/>
    </location>
    <ligand>
        <name>Zn(2+)</name>
        <dbReference type="ChEBI" id="CHEBI:29105"/>
        <label>2</label>
        <note>catalytic</note>
    </ligand>
</feature>
<keyword evidence="6 8" id="KW-0378">Hydrolase</keyword>
<comment type="catalytic activity">
    <reaction evidence="8">
        <text>Endonucleolytic cleavage of RNA, removing extra 3' nucleotides from tRNA precursor, generating 3' termini of tRNAs. A 3'-hydroxy group is left at the tRNA terminus and a 5'-phosphoryl group is left at the trailer molecule.</text>
        <dbReference type="EC" id="3.1.26.11"/>
    </reaction>
</comment>
<dbReference type="GO" id="GO:0042781">
    <property type="term" value="F:3'-tRNA processing endoribonuclease activity"/>
    <property type="evidence" value="ECO:0007669"/>
    <property type="project" value="UniProtKB-UniRule"/>
</dbReference>
<evidence type="ECO:0000259" key="9">
    <source>
        <dbReference type="Pfam" id="PF12706"/>
    </source>
</evidence>
<evidence type="ECO:0000256" key="5">
    <source>
        <dbReference type="ARBA" id="ARBA00022759"/>
    </source>
</evidence>
<feature type="binding site" evidence="8">
    <location>
        <position position="66"/>
    </location>
    <ligand>
        <name>Zn(2+)</name>
        <dbReference type="ChEBI" id="CHEBI:29105"/>
        <label>2</label>
        <note>catalytic</note>
    </ligand>
</feature>
<evidence type="ECO:0000256" key="6">
    <source>
        <dbReference type="ARBA" id="ARBA00022801"/>
    </source>
</evidence>
<keyword evidence="2 8" id="KW-0819">tRNA processing</keyword>
<dbReference type="STRING" id="2741.SAMN04489866_10443"/>
<feature type="domain" description="Metallo-beta-lactamase" evidence="9">
    <location>
        <begin position="197"/>
        <end position="267"/>
    </location>
</feature>
<evidence type="ECO:0000256" key="4">
    <source>
        <dbReference type="ARBA" id="ARBA00022723"/>
    </source>
</evidence>
<evidence type="ECO:0000256" key="7">
    <source>
        <dbReference type="ARBA" id="ARBA00022833"/>
    </source>
</evidence>